<dbReference type="AlphaFoldDB" id="A0A0D0CB35"/>
<dbReference type="EMBL" id="KN830480">
    <property type="protein sequence ID" value="KIK72753.1"/>
    <property type="molecule type" value="Genomic_DNA"/>
</dbReference>
<proteinExistence type="predicted"/>
<gene>
    <name evidence="1" type="ORF">PAXRUDRAFT_21624</name>
</gene>
<dbReference type="InParanoid" id="A0A0D0CB35"/>
<reference evidence="1 2" key="1">
    <citation type="submission" date="2014-04" db="EMBL/GenBank/DDBJ databases">
        <authorList>
            <consortium name="DOE Joint Genome Institute"/>
            <person name="Kuo A."/>
            <person name="Kohler A."/>
            <person name="Jargeat P."/>
            <person name="Nagy L.G."/>
            <person name="Floudas D."/>
            <person name="Copeland A."/>
            <person name="Barry K.W."/>
            <person name="Cichocki N."/>
            <person name="Veneault-Fourrey C."/>
            <person name="LaButti K."/>
            <person name="Lindquist E.A."/>
            <person name="Lipzen A."/>
            <person name="Lundell T."/>
            <person name="Morin E."/>
            <person name="Murat C."/>
            <person name="Sun H."/>
            <person name="Tunlid A."/>
            <person name="Henrissat B."/>
            <person name="Grigoriev I.V."/>
            <person name="Hibbett D.S."/>
            <person name="Martin F."/>
            <person name="Nordberg H.P."/>
            <person name="Cantor M.N."/>
            <person name="Hua S.X."/>
        </authorList>
    </citation>
    <scope>NUCLEOTIDE SEQUENCE [LARGE SCALE GENOMIC DNA]</scope>
    <source>
        <strain evidence="1 2">Ve08.2h10</strain>
    </source>
</reference>
<protein>
    <submittedName>
        <fullName evidence="1">Uncharacterized protein</fullName>
    </submittedName>
</protein>
<dbReference type="HOGENOM" id="CLU_2868354_0_0_1"/>
<accession>A0A0D0CB35</accession>
<evidence type="ECO:0000313" key="1">
    <source>
        <dbReference type="EMBL" id="KIK72753.1"/>
    </source>
</evidence>
<evidence type="ECO:0000313" key="2">
    <source>
        <dbReference type="Proteomes" id="UP000054538"/>
    </source>
</evidence>
<reference evidence="2" key="2">
    <citation type="submission" date="2015-01" db="EMBL/GenBank/DDBJ databases">
        <title>Evolutionary Origins and Diversification of the Mycorrhizal Mutualists.</title>
        <authorList>
            <consortium name="DOE Joint Genome Institute"/>
            <consortium name="Mycorrhizal Genomics Consortium"/>
            <person name="Kohler A."/>
            <person name="Kuo A."/>
            <person name="Nagy L.G."/>
            <person name="Floudas D."/>
            <person name="Copeland A."/>
            <person name="Barry K.W."/>
            <person name="Cichocki N."/>
            <person name="Veneault-Fourrey C."/>
            <person name="LaButti K."/>
            <person name="Lindquist E.A."/>
            <person name="Lipzen A."/>
            <person name="Lundell T."/>
            <person name="Morin E."/>
            <person name="Murat C."/>
            <person name="Riley R."/>
            <person name="Ohm R."/>
            <person name="Sun H."/>
            <person name="Tunlid A."/>
            <person name="Henrissat B."/>
            <person name="Grigoriev I.V."/>
            <person name="Hibbett D.S."/>
            <person name="Martin F."/>
        </authorList>
    </citation>
    <scope>NUCLEOTIDE SEQUENCE [LARGE SCALE GENOMIC DNA]</scope>
    <source>
        <strain evidence="2">Ve08.2h10</strain>
    </source>
</reference>
<dbReference type="Proteomes" id="UP000054538">
    <property type="component" value="Unassembled WGS sequence"/>
</dbReference>
<organism evidence="1 2">
    <name type="scientific">Paxillus rubicundulus Ve08.2h10</name>
    <dbReference type="NCBI Taxonomy" id="930991"/>
    <lineage>
        <taxon>Eukaryota</taxon>
        <taxon>Fungi</taxon>
        <taxon>Dikarya</taxon>
        <taxon>Basidiomycota</taxon>
        <taxon>Agaricomycotina</taxon>
        <taxon>Agaricomycetes</taxon>
        <taxon>Agaricomycetidae</taxon>
        <taxon>Boletales</taxon>
        <taxon>Paxilineae</taxon>
        <taxon>Paxillaceae</taxon>
        <taxon>Paxillus</taxon>
    </lineage>
</organism>
<sequence>MATAGVLSCNQPVGFTHVEKQLQGPKLTVKDREVLGASWDLLCWQLIGFFAYNHDSDVHLPDVP</sequence>
<keyword evidence="2" id="KW-1185">Reference proteome</keyword>
<name>A0A0D0CB35_9AGAM</name>